<proteinExistence type="predicted"/>
<organism evidence="1 2">
    <name type="scientific">Glarea lozoyensis (strain ATCC 74030 / MF5533)</name>
    <dbReference type="NCBI Taxonomy" id="1104152"/>
    <lineage>
        <taxon>Eukaryota</taxon>
        <taxon>Fungi</taxon>
        <taxon>Dikarya</taxon>
        <taxon>Ascomycota</taxon>
        <taxon>Pezizomycotina</taxon>
        <taxon>Leotiomycetes</taxon>
        <taxon>Helotiales</taxon>
        <taxon>Helotiaceae</taxon>
        <taxon>Glarea</taxon>
    </lineage>
</organism>
<evidence type="ECO:0000313" key="1">
    <source>
        <dbReference type="EMBL" id="EHL03234.1"/>
    </source>
</evidence>
<dbReference type="Proteomes" id="UP000005446">
    <property type="component" value="Unassembled WGS sequence"/>
</dbReference>
<dbReference type="HOGENOM" id="CLU_3377209_0_0_1"/>
<sequence>MVQHDIPASLTRQNTGAICEERRGYVSIAILEVL</sequence>
<name>H0EE01_GLAL7</name>
<dbReference type="AlphaFoldDB" id="H0EE01"/>
<comment type="caution">
    <text evidence="1">The sequence shown here is derived from an EMBL/GenBank/DDBJ whole genome shotgun (WGS) entry which is preliminary data.</text>
</comment>
<dbReference type="InParanoid" id="H0EE01"/>
<protein>
    <submittedName>
        <fullName evidence="1">Uncharacterized protein</fullName>
    </submittedName>
</protein>
<evidence type="ECO:0000313" key="2">
    <source>
        <dbReference type="Proteomes" id="UP000005446"/>
    </source>
</evidence>
<dbReference type="EMBL" id="AGUE01000011">
    <property type="protein sequence ID" value="EHL03234.1"/>
    <property type="molecule type" value="Genomic_DNA"/>
</dbReference>
<keyword evidence="2" id="KW-1185">Reference proteome</keyword>
<gene>
    <name evidence="1" type="ORF">M7I_0669</name>
</gene>
<reference evidence="1 2" key="1">
    <citation type="journal article" date="2012" name="Eukaryot. Cell">
        <title>Genome sequence of the fungus Glarea lozoyensis: the first genome sequence of a species from the Helotiaceae family.</title>
        <authorList>
            <person name="Youssar L."/>
            <person name="Gruening B.A."/>
            <person name="Erxleben A."/>
            <person name="Guenther S."/>
            <person name="Huettel W."/>
        </authorList>
    </citation>
    <scope>NUCLEOTIDE SEQUENCE [LARGE SCALE GENOMIC DNA]</scope>
    <source>
        <strain evidence="2">ATCC 74030 / MF5533</strain>
    </source>
</reference>
<accession>H0EE01</accession>